<dbReference type="SUPFAM" id="SSF51569">
    <property type="entry name" value="Aldolase"/>
    <property type="match status" value="1"/>
</dbReference>
<dbReference type="GO" id="GO:0005737">
    <property type="term" value="C:cytoplasm"/>
    <property type="evidence" value="ECO:0007669"/>
    <property type="project" value="TreeGrafter"/>
</dbReference>
<gene>
    <name evidence="10" type="primary">aroG</name>
    <name evidence="11" type="ORF">FB380_003055</name>
    <name evidence="10" type="ORF">GCM10011589_13310</name>
</gene>
<dbReference type="InterPro" id="IPR013785">
    <property type="entry name" value="Aldolase_TIM"/>
</dbReference>
<accession>A0A846LYV4</accession>
<comment type="function">
    <text evidence="1 8">Stereospecific condensation of phosphoenolpyruvate (PEP) and D-erythrose-4-phosphate (E4P) giving rise to 3-deoxy-D-arabino-heptulosonate-7-phosphate (DAHP).</text>
</comment>
<protein>
    <recommendedName>
        <fullName evidence="8">Phospho-2-dehydro-3-deoxyheptonate aldolase</fullName>
        <ecNumber evidence="8">2.5.1.54</ecNumber>
    </recommendedName>
</protein>
<dbReference type="NCBIfam" id="TIGR00034">
    <property type="entry name" value="aroFGH"/>
    <property type="match status" value="1"/>
</dbReference>
<dbReference type="UniPathway" id="UPA00053">
    <property type="reaction ID" value="UER00084"/>
</dbReference>
<evidence type="ECO:0000256" key="8">
    <source>
        <dbReference type="PIRNR" id="PIRNR001361"/>
    </source>
</evidence>
<feature type="domain" description="DAHP synthetase I/KDSA" evidence="9">
    <location>
        <begin position="96"/>
        <end position="391"/>
    </location>
</feature>
<evidence type="ECO:0000313" key="10">
    <source>
        <dbReference type="EMBL" id="GGL58614.1"/>
    </source>
</evidence>
<evidence type="ECO:0000256" key="1">
    <source>
        <dbReference type="ARBA" id="ARBA00003726"/>
    </source>
</evidence>
<dbReference type="GO" id="GO:0009073">
    <property type="term" value="P:aromatic amino acid family biosynthetic process"/>
    <property type="evidence" value="ECO:0007669"/>
    <property type="project" value="UniProtKB-KW"/>
</dbReference>
<keyword evidence="6 8" id="KW-0057">Aromatic amino acid biosynthesis</keyword>
<name>A0A846LYV4_9ACTN</name>
<keyword evidence="5 8" id="KW-0808">Transferase</keyword>
<comment type="similarity">
    <text evidence="3 8">Belongs to the class-I DAHP synthase family.</text>
</comment>
<dbReference type="Proteomes" id="UP000552836">
    <property type="component" value="Unassembled WGS sequence"/>
</dbReference>
<dbReference type="InterPro" id="IPR006218">
    <property type="entry name" value="DAHP1/KDSA"/>
</dbReference>
<evidence type="ECO:0000313" key="13">
    <source>
        <dbReference type="Proteomes" id="UP000648663"/>
    </source>
</evidence>
<comment type="caution">
    <text evidence="11">The sequence shown here is derived from an EMBL/GenBank/DDBJ whole genome shotgun (WGS) entry which is preliminary data.</text>
</comment>
<proteinExistence type="inferred from homology"/>
<comment type="catalytic activity">
    <reaction evidence="7 8">
        <text>D-erythrose 4-phosphate + phosphoenolpyruvate + H2O = 7-phospho-2-dehydro-3-deoxy-D-arabino-heptonate + phosphate</text>
        <dbReference type="Rhea" id="RHEA:14717"/>
        <dbReference type="ChEBI" id="CHEBI:15377"/>
        <dbReference type="ChEBI" id="CHEBI:16897"/>
        <dbReference type="ChEBI" id="CHEBI:43474"/>
        <dbReference type="ChEBI" id="CHEBI:58394"/>
        <dbReference type="ChEBI" id="CHEBI:58702"/>
        <dbReference type="EC" id="2.5.1.54"/>
    </reaction>
</comment>
<dbReference type="Gene3D" id="3.20.20.70">
    <property type="entry name" value="Aldolase class I"/>
    <property type="match status" value="1"/>
</dbReference>
<reference evidence="11 12" key="3">
    <citation type="submission" date="2020-02" db="EMBL/GenBank/DDBJ databases">
        <title>Sequencing the genomes of 1000 actinobacteria strains.</title>
        <authorList>
            <person name="Klenk H.-P."/>
        </authorList>
    </citation>
    <scope>NUCLEOTIDE SEQUENCE [LARGE SCALE GENOMIC DNA]</scope>
    <source>
        <strain evidence="11 12">DSM 45201</strain>
    </source>
</reference>
<evidence type="ECO:0000313" key="12">
    <source>
        <dbReference type="Proteomes" id="UP000552836"/>
    </source>
</evidence>
<reference evidence="10" key="1">
    <citation type="journal article" date="2014" name="Int. J. Syst. Evol. Microbiol.">
        <title>Complete genome of a new Firmicutes species belonging to the dominant human colonic microbiota ('Ruminococcus bicirculans') reveals two chromosomes and a selective capacity to utilize plant glucans.</title>
        <authorList>
            <consortium name="NISC Comparative Sequencing Program"/>
            <person name="Wegmann U."/>
            <person name="Louis P."/>
            <person name="Goesmann A."/>
            <person name="Henrissat B."/>
            <person name="Duncan S.H."/>
            <person name="Flint H.J."/>
        </authorList>
    </citation>
    <scope>NUCLEOTIDE SEQUENCE</scope>
    <source>
        <strain evidence="10">CGMCC 4.5581</strain>
    </source>
</reference>
<comment type="pathway">
    <text evidence="2 8">Metabolic intermediate biosynthesis; chorismate biosynthesis; chorismate from D-erythrose 4-phosphate and phosphoenolpyruvate: step 1/7.</text>
</comment>
<dbReference type="EC" id="2.5.1.54" evidence="8"/>
<evidence type="ECO:0000256" key="4">
    <source>
        <dbReference type="ARBA" id="ARBA00022605"/>
    </source>
</evidence>
<dbReference type="EMBL" id="JAAMPA010000001">
    <property type="protein sequence ID" value="NIH68609.1"/>
    <property type="molecule type" value="Genomic_DNA"/>
</dbReference>
<evidence type="ECO:0000256" key="3">
    <source>
        <dbReference type="ARBA" id="ARBA00007985"/>
    </source>
</evidence>
<dbReference type="NCBIfam" id="NF009395">
    <property type="entry name" value="PRK12755.1"/>
    <property type="match status" value="1"/>
</dbReference>
<evidence type="ECO:0000256" key="7">
    <source>
        <dbReference type="ARBA" id="ARBA00047508"/>
    </source>
</evidence>
<dbReference type="Pfam" id="PF00793">
    <property type="entry name" value="DAHP_synth_1"/>
    <property type="match status" value="1"/>
</dbReference>
<evidence type="ECO:0000256" key="5">
    <source>
        <dbReference type="ARBA" id="ARBA00022679"/>
    </source>
</evidence>
<dbReference type="RefSeq" id="WP_166755799.1">
    <property type="nucleotide sequence ID" value="NZ_BAABJU010000023.1"/>
</dbReference>
<dbReference type="InterPro" id="IPR006219">
    <property type="entry name" value="DAHP_synth_1"/>
</dbReference>
<reference evidence="10" key="4">
    <citation type="submission" date="2024-05" db="EMBL/GenBank/DDBJ databases">
        <authorList>
            <person name="Sun Q."/>
            <person name="Zhou Y."/>
        </authorList>
    </citation>
    <scope>NUCLEOTIDE SEQUENCE</scope>
    <source>
        <strain evidence="10">CGMCC 4.5581</strain>
    </source>
</reference>
<evidence type="ECO:0000259" key="9">
    <source>
        <dbReference type="Pfam" id="PF00793"/>
    </source>
</evidence>
<dbReference type="GO" id="GO:0009423">
    <property type="term" value="P:chorismate biosynthetic process"/>
    <property type="evidence" value="ECO:0007669"/>
    <property type="project" value="UniProtKB-UniPathway"/>
</dbReference>
<dbReference type="AlphaFoldDB" id="A0A846LYV4"/>
<evidence type="ECO:0000256" key="2">
    <source>
        <dbReference type="ARBA" id="ARBA00004688"/>
    </source>
</evidence>
<dbReference type="Proteomes" id="UP000648663">
    <property type="component" value="Unassembled WGS sequence"/>
</dbReference>
<dbReference type="PIRSF" id="PIRSF001361">
    <property type="entry name" value="DAHP_synthase"/>
    <property type="match status" value="1"/>
</dbReference>
<reference evidence="13" key="2">
    <citation type="journal article" date="2019" name="Int. J. Syst. Evol. Microbiol.">
        <title>The Global Catalogue of Microorganisms (GCM) 10K type strain sequencing project: providing services to taxonomists for standard genome sequencing and annotation.</title>
        <authorList>
            <consortium name="The Broad Institute Genomics Platform"/>
            <consortium name="The Broad Institute Genome Sequencing Center for Infectious Disease"/>
            <person name="Wu L."/>
            <person name="Ma J."/>
        </authorList>
    </citation>
    <scope>NUCLEOTIDE SEQUENCE [LARGE SCALE GENOMIC DNA]</scope>
    <source>
        <strain evidence="13">CGMCC 4.5581</strain>
    </source>
</reference>
<evidence type="ECO:0000313" key="11">
    <source>
        <dbReference type="EMBL" id="NIH68609.1"/>
    </source>
</evidence>
<sequence>MPVDQLLDEATRIADALLDVQTRVNAQIDAALTDLLPGVQQRLGAAPSGDVDVSDLGNARITGLSVVVTPAAVATVVPLSAESATTTRDARRATTAIVGGADDRLAVIAGPCSIHDPAAALEYAAFLADMRARHGADLEILMRTYTEKPRTEVDWKGFAYDPFLDGSSRISVGLVATRMLMGRITALGVPVAAEPLNALTPQYVDGLVTYNGVGARNVTDQTARERVSGFSSVVGFKNSPEGSVDVAIQAVLTARAPHEFLGVDHHGVSAQLSTTGNDTGHVILRGAKDGPNYSAAHIAATKRALAARGLPEVVVVDASHGNSQKDHRRQVDVVRDLAGQVAGGEQAIRGVMIESNLVAGRQDLDRRHPERLEHGKSVTDACVDLGTTEELLAELAEASRARRAA</sequence>
<organism evidence="11 12">
    <name type="scientific">Modestobacter marinus</name>
    <dbReference type="NCBI Taxonomy" id="477641"/>
    <lineage>
        <taxon>Bacteria</taxon>
        <taxon>Bacillati</taxon>
        <taxon>Actinomycetota</taxon>
        <taxon>Actinomycetes</taxon>
        <taxon>Geodermatophilales</taxon>
        <taxon>Geodermatophilaceae</taxon>
        <taxon>Modestobacter</taxon>
    </lineage>
</organism>
<dbReference type="GO" id="GO:0008652">
    <property type="term" value="P:amino acid biosynthetic process"/>
    <property type="evidence" value="ECO:0007669"/>
    <property type="project" value="UniProtKB-KW"/>
</dbReference>
<keyword evidence="13" id="KW-1185">Reference proteome</keyword>
<dbReference type="EMBL" id="BMMI01000002">
    <property type="protein sequence ID" value="GGL58614.1"/>
    <property type="molecule type" value="Genomic_DNA"/>
</dbReference>
<evidence type="ECO:0000256" key="6">
    <source>
        <dbReference type="ARBA" id="ARBA00023141"/>
    </source>
</evidence>
<keyword evidence="4 8" id="KW-0028">Amino-acid biosynthesis</keyword>
<dbReference type="PANTHER" id="PTHR21225">
    <property type="entry name" value="PHOSPHO-2-DEHYDRO-3-DEOXYHEPTONATE ALDOLASE DAHP SYNTHETASE"/>
    <property type="match status" value="1"/>
</dbReference>
<dbReference type="GO" id="GO:0003849">
    <property type="term" value="F:3-deoxy-7-phosphoheptulonate synthase activity"/>
    <property type="evidence" value="ECO:0007669"/>
    <property type="project" value="UniProtKB-EC"/>
</dbReference>
<dbReference type="PANTHER" id="PTHR21225:SF12">
    <property type="entry name" value="PHOSPHO-2-DEHYDRO-3-DEOXYHEPTONATE ALDOLASE, TYROSINE-INHIBITED"/>
    <property type="match status" value="1"/>
</dbReference>